<accession>A0A975GI28</accession>
<keyword evidence="1" id="KW-0472">Membrane</keyword>
<feature type="transmembrane region" description="Helical" evidence="1">
    <location>
        <begin position="50"/>
        <end position="71"/>
    </location>
</feature>
<evidence type="ECO:0000313" key="2">
    <source>
        <dbReference type="EMBL" id="QTA82200.1"/>
    </source>
</evidence>
<dbReference type="KEGG" id="dli:dnl_45720"/>
<reference evidence="2" key="1">
    <citation type="journal article" date="2021" name="Microb. Physiol.">
        <title>Proteogenomic Insights into the Physiology of Marine, Sulfate-Reducing, Filamentous Desulfonema limicola and Desulfonema magnum.</title>
        <authorList>
            <person name="Schnaars V."/>
            <person name="Wohlbrand L."/>
            <person name="Scheve S."/>
            <person name="Hinrichs C."/>
            <person name="Reinhardt R."/>
            <person name="Rabus R."/>
        </authorList>
    </citation>
    <scope>NUCLEOTIDE SEQUENCE</scope>
    <source>
        <strain evidence="2">5ac10</strain>
    </source>
</reference>
<proteinExistence type="predicted"/>
<keyword evidence="1" id="KW-0812">Transmembrane</keyword>
<dbReference type="Proteomes" id="UP000663720">
    <property type="component" value="Chromosome"/>
</dbReference>
<evidence type="ECO:0000313" key="3">
    <source>
        <dbReference type="Proteomes" id="UP000663720"/>
    </source>
</evidence>
<name>A0A975GI28_9BACT</name>
<gene>
    <name evidence="2" type="ORF">dnl_45720</name>
</gene>
<protein>
    <submittedName>
        <fullName evidence="2">DUF1252</fullName>
    </submittedName>
</protein>
<sequence>MQNNKNNRSFIATPLSAHGMPVFWIYILAVLGIIYVLNPGSGVLEFIPDNIPFIGNLDEGGAVLAIWYGLLELLEGKKFRNTYSKKSN</sequence>
<dbReference type="AlphaFoldDB" id="A0A975GI28"/>
<keyword evidence="3" id="KW-1185">Reference proteome</keyword>
<evidence type="ECO:0000256" key="1">
    <source>
        <dbReference type="SAM" id="Phobius"/>
    </source>
</evidence>
<dbReference type="EMBL" id="CP061799">
    <property type="protein sequence ID" value="QTA82200.1"/>
    <property type="molecule type" value="Genomic_DNA"/>
</dbReference>
<keyword evidence="1" id="KW-1133">Transmembrane helix</keyword>
<feature type="transmembrane region" description="Helical" evidence="1">
    <location>
        <begin position="21"/>
        <end position="38"/>
    </location>
</feature>
<dbReference type="RefSeq" id="WP_207688157.1">
    <property type="nucleotide sequence ID" value="NZ_CP061799.1"/>
</dbReference>
<organism evidence="2 3">
    <name type="scientific">Desulfonema limicola</name>
    <dbReference type="NCBI Taxonomy" id="45656"/>
    <lineage>
        <taxon>Bacteria</taxon>
        <taxon>Pseudomonadati</taxon>
        <taxon>Thermodesulfobacteriota</taxon>
        <taxon>Desulfobacteria</taxon>
        <taxon>Desulfobacterales</taxon>
        <taxon>Desulfococcaceae</taxon>
        <taxon>Desulfonema</taxon>
    </lineage>
</organism>